<keyword evidence="8" id="KW-0106">Calcium</keyword>
<evidence type="ECO:0000256" key="11">
    <source>
        <dbReference type="ARBA" id="ARBA00023065"/>
    </source>
</evidence>
<feature type="transmembrane region" description="Helical" evidence="14">
    <location>
        <begin position="43"/>
        <end position="60"/>
    </location>
</feature>
<dbReference type="Pfam" id="PF01956">
    <property type="entry name" value="EMC3_TMCO1"/>
    <property type="match status" value="1"/>
</dbReference>
<evidence type="ECO:0000256" key="8">
    <source>
        <dbReference type="ARBA" id="ARBA00022837"/>
    </source>
</evidence>
<name>A0A3P7FN36_HYDTA</name>
<feature type="transmembrane region" description="Helical" evidence="14">
    <location>
        <begin position="80"/>
        <end position="98"/>
    </location>
</feature>
<evidence type="ECO:0000256" key="3">
    <source>
        <dbReference type="ARBA" id="ARBA00022448"/>
    </source>
</evidence>
<keyword evidence="16" id="KW-1185">Reference proteome</keyword>
<sequence>MLVYRTDKYKKLQAEVDKHSRKLEKQRDTTSENKIDKAAKKRLGMLCISLIALMGITLGRQEERLKVFTRDLNAVKIKSMLATAVIFTSLFSVCSSVFDGRVVCKLPFTPISWLYGMSHRNLHGNDFTDCSFIFLYIICTMSIRQNVQKMLGFSPSRAANQSAYGSSS</sequence>
<evidence type="ECO:0000256" key="12">
    <source>
        <dbReference type="ARBA" id="ARBA00023136"/>
    </source>
</evidence>
<dbReference type="InterPro" id="IPR008559">
    <property type="entry name" value="TMCO1"/>
</dbReference>
<dbReference type="PANTHER" id="PTHR20917:SF0">
    <property type="entry name" value="CALCIUM LOAD-ACTIVATED CALCIUM CHANNEL"/>
    <property type="match status" value="1"/>
</dbReference>
<reference evidence="15 16" key="1">
    <citation type="submission" date="2018-11" db="EMBL/GenBank/DDBJ databases">
        <authorList>
            <consortium name="Pathogen Informatics"/>
        </authorList>
    </citation>
    <scope>NUCLEOTIDE SEQUENCE [LARGE SCALE GENOMIC DNA]</scope>
</reference>
<evidence type="ECO:0000256" key="5">
    <source>
        <dbReference type="ARBA" id="ARBA00022673"/>
    </source>
</evidence>
<proteinExistence type="inferred from homology"/>
<dbReference type="GO" id="GO:0032469">
    <property type="term" value="P:endoplasmic reticulum calcium ion homeostasis"/>
    <property type="evidence" value="ECO:0007669"/>
    <property type="project" value="InterPro"/>
</dbReference>
<keyword evidence="3" id="KW-0813">Transport</keyword>
<dbReference type="InterPro" id="IPR002809">
    <property type="entry name" value="EMC3/TMCO1"/>
</dbReference>
<dbReference type="OrthoDB" id="342726at2759"/>
<keyword evidence="7" id="KW-0256">Endoplasmic reticulum</keyword>
<dbReference type="EMBL" id="UYWX01020298">
    <property type="protein sequence ID" value="VDM30474.1"/>
    <property type="molecule type" value="Genomic_DNA"/>
</dbReference>
<evidence type="ECO:0000256" key="10">
    <source>
        <dbReference type="ARBA" id="ARBA00023054"/>
    </source>
</evidence>
<keyword evidence="12 14" id="KW-0472">Membrane</keyword>
<evidence type="ECO:0008006" key="17">
    <source>
        <dbReference type="Google" id="ProtNLM"/>
    </source>
</evidence>
<gene>
    <name evidence="15" type="ORF">TTAC_LOCUS6287</name>
</gene>
<comment type="similarity">
    <text evidence="2">Belongs to the TMCO1 family.</text>
</comment>
<evidence type="ECO:0000256" key="9">
    <source>
        <dbReference type="ARBA" id="ARBA00022989"/>
    </source>
</evidence>
<comment type="subcellular location">
    <subcellularLocation>
        <location evidence="1">Endoplasmic reticulum membrane</location>
        <topology evidence="1">Multi-pass membrane protein</topology>
    </subcellularLocation>
</comment>
<protein>
    <recommendedName>
        <fullName evidence="17">Calcium load-activated calcium channel</fullName>
    </recommendedName>
</protein>
<evidence type="ECO:0000256" key="7">
    <source>
        <dbReference type="ARBA" id="ARBA00022824"/>
    </source>
</evidence>
<keyword evidence="4" id="KW-0109">Calcium transport</keyword>
<accession>A0A3P7FN36</accession>
<evidence type="ECO:0000256" key="13">
    <source>
        <dbReference type="ARBA" id="ARBA00023303"/>
    </source>
</evidence>
<dbReference type="GO" id="GO:0005789">
    <property type="term" value="C:endoplasmic reticulum membrane"/>
    <property type="evidence" value="ECO:0007669"/>
    <property type="project" value="UniProtKB-SubCell"/>
</dbReference>
<evidence type="ECO:0000313" key="16">
    <source>
        <dbReference type="Proteomes" id="UP000274429"/>
    </source>
</evidence>
<dbReference type="GO" id="GO:0005262">
    <property type="term" value="F:calcium channel activity"/>
    <property type="evidence" value="ECO:0007669"/>
    <property type="project" value="UniProtKB-KW"/>
</dbReference>
<keyword evidence="6 14" id="KW-0812">Transmembrane</keyword>
<organism evidence="15 16">
    <name type="scientific">Hydatigena taeniaeformis</name>
    <name type="common">Feline tapeworm</name>
    <name type="synonym">Taenia taeniaeformis</name>
    <dbReference type="NCBI Taxonomy" id="6205"/>
    <lineage>
        <taxon>Eukaryota</taxon>
        <taxon>Metazoa</taxon>
        <taxon>Spiralia</taxon>
        <taxon>Lophotrochozoa</taxon>
        <taxon>Platyhelminthes</taxon>
        <taxon>Cestoda</taxon>
        <taxon>Eucestoda</taxon>
        <taxon>Cyclophyllidea</taxon>
        <taxon>Taeniidae</taxon>
        <taxon>Hydatigera</taxon>
    </lineage>
</organism>
<keyword evidence="11" id="KW-0406">Ion transport</keyword>
<evidence type="ECO:0000256" key="6">
    <source>
        <dbReference type="ARBA" id="ARBA00022692"/>
    </source>
</evidence>
<dbReference type="AlphaFoldDB" id="A0A3P7FN36"/>
<evidence type="ECO:0000256" key="1">
    <source>
        <dbReference type="ARBA" id="ARBA00004477"/>
    </source>
</evidence>
<evidence type="ECO:0000256" key="14">
    <source>
        <dbReference type="SAM" id="Phobius"/>
    </source>
</evidence>
<keyword evidence="9 14" id="KW-1133">Transmembrane helix</keyword>
<keyword evidence="10" id="KW-0175">Coiled coil</keyword>
<keyword evidence="13" id="KW-0407">Ion channel</keyword>
<dbReference type="PANTHER" id="PTHR20917">
    <property type="entry name" value="PNAS-RELATED"/>
    <property type="match status" value="1"/>
</dbReference>
<dbReference type="Proteomes" id="UP000274429">
    <property type="component" value="Unassembled WGS sequence"/>
</dbReference>
<evidence type="ECO:0000256" key="4">
    <source>
        <dbReference type="ARBA" id="ARBA00022568"/>
    </source>
</evidence>
<evidence type="ECO:0000313" key="15">
    <source>
        <dbReference type="EMBL" id="VDM30474.1"/>
    </source>
</evidence>
<dbReference type="SMART" id="SM01415">
    <property type="entry name" value="DUF106"/>
    <property type="match status" value="1"/>
</dbReference>
<keyword evidence="5" id="KW-0107">Calcium channel</keyword>
<evidence type="ECO:0000256" key="2">
    <source>
        <dbReference type="ARBA" id="ARBA00006537"/>
    </source>
</evidence>